<dbReference type="SUPFAM" id="SSF57716">
    <property type="entry name" value="Glucocorticoid receptor-like (DNA-binding domain)"/>
    <property type="match status" value="1"/>
</dbReference>
<dbReference type="Gene3D" id="3.30.160.60">
    <property type="entry name" value="Classic Zinc Finger"/>
    <property type="match status" value="4"/>
</dbReference>
<dbReference type="Proteomes" id="UP000594454">
    <property type="component" value="Chromosome 4"/>
</dbReference>
<proteinExistence type="predicted"/>
<organism evidence="12 13">
    <name type="scientific">Hermetia illucens</name>
    <name type="common">Black soldier fly</name>
    <dbReference type="NCBI Taxonomy" id="343691"/>
    <lineage>
        <taxon>Eukaryota</taxon>
        <taxon>Metazoa</taxon>
        <taxon>Ecdysozoa</taxon>
        <taxon>Arthropoda</taxon>
        <taxon>Hexapoda</taxon>
        <taxon>Insecta</taxon>
        <taxon>Pterygota</taxon>
        <taxon>Neoptera</taxon>
        <taxon>Endopterygota</taxon>
        <taxon>Diptera</taxon>
        <taxon>Brachycera</taxon>
        <taxon>Stratiomyomorpha</taxon>
        <taxon>Stratiomyidae</taxon>
        <taxon>Hermetiinae</taxon>
        <taxon>Hermetia</taxon>
    </lineage>
</organism>
<dbReference type="GO" id="GO:0005634">
    <property type="term" value="C:nucleus"/>
    <property type="evidence" value="ECO:0007669"/>
    <property type="project" value="UniProtKB-SubCell"/>
</dbReference>
<dbReference type="InterPro" id="IPR012934">
    <property type="entry name" value="Znf_AD"/>
</dbReference>
<feature type="compositionally biased region" description="Acidic residues" evidence="10">
    <location>
        <begin position="209"/>
        <end position="218"/>
    </location>
</feature>
<gene>
    <name evidence="12" type="ORF">HERILL_LOCUS10188</name>
</gene>
<name>A0A7R8YX39_HERIL</name>
<keyword evidence="6" id="KW-0805">Transcription regulation</keyword>
<keyword evidence="5" id="KW-0862">Zinc</keyword>
<keyword evidence="8" id="KW-0539">Nucleus</keyword>
<evidence type="ECO:0000256" key="8">
    <source>
        <dbReference type="ARBA" id="ARBA00023242"/>
    </source>
</evidence>
<reference evidence="12 13" key="1">
    <citation type="submission" date="2020-11" db="EMBL/GenBank/DDBJ databases">
        <authorList>
            <person name="Wallbank WR R."/>
            <person name="Pardo Diaz C."/>
            <person name="Kozak K."/>
            <person name="Martin S."/>
            <person name="Jiggins C."/>
            <person name="Moest M."/>
            <person name="Warren A I."/>
            <person name="Generalovic N T."/>
            <person name="Byers J.R.P. K."/>
            <person name="Montejo-Kovacevich G."/>
            <person name="Yen C E."/>
        </authorList>
    </citation>
    <scope>NUCLEOTIDE SEQUENCE [LARGE SCALE GENOMIC DNA]</scope>
</reference>
<dbReference type="PROSITE" id="PS00028">
    <property type="entry name" value="ZINC_FINGER_C2H2_1"/>
    <property type="match status" value="5"/>
</dbReference>
<feature type="domain" description="C2H2-type" evidence="11">
    <location>
        <begin position="236"/>
        <end position="263"/>
    </location>
</feature>
<dbReference type="SMART" id="SM00355">
    <property type="entry name" value="ZnF_C2H2"/>
    <property type="match status" value="6"/>
</dbReference>
<evidence type="ECO:0000256" key="4">
    <source>
        <dbReference type="ARBA" id="ARBA00022771"/>
    </source>
</evidence>
<evidence type="ECO:0000256" key="5">
    <source>
        <dbReference type="ARBA" id="ARBA00022833"/>
    </source>
</evidence>
<feature type="domain" description="C2H2-type" evidence="11">
    <location>
        <begin position="320"/>
        <end position="347"/>
    </location>
</feature>
<evidence type="ECO:0000313" key="12">
    <source>
        <dbReference type="EMBL" id="CAD7087482.1"/>
    </source>
</evidence>
<comment type="subcellular location">
    <subcellularLocation>
        <location evidence="1">Nucleus</location>
    </subcellularLocation>
</comment>
<dbReference type="InParanoid" id="A0A7R8YX39"/>
<dbReference type="PANTHER" id="PTHR47772">
    <property type="entry name" value="ZINC FINGER PROTEIN 200"/>
    <property type="match status" value="1"/>
</dbReference>
<dbReference type="FunFam" id="3.30.160.60:FF:000100">
    <property type="entry name" value="Zinc finger 45-like"/>
    <property type="match status" value="1"/>
</dbReference>
<dbReference type="PROSITE" id="PS50157">
    <property type="entry name" value="ZINC_FINGER_C2H2_2"/>
    <property type="match status" value="5"/>
</dbReference>
<feature type="domain" description="C2H2-type" evidence="11">
    <location>
        <begin position="264"/>
        <end position="291"/>
    </location>
</feature>
<dbReference type="EMBL" id="LR899012">
    <property type="protein sequence ID" value="CAD7087482.1"/>
    <property type="molecule type" value="Genomic_DNA"/>
</dbReference>
<evidence type="ECO:0000256" key="7">
    <source>
        <dbReference type="ARBA" id="ARBA00023163"/>
    </source>
</evidence>
<evidence type="ECO:0000313" key="13">
    <source>
        <dbReference type="Proteomes" id="UP000594454"/>
    </source>
</evidence>
<evidence type="ECO:0000256" key="2">
    <source>
        <dbReference type="ARBA" id="ARBA00022723"/>
    </source>
</evidence>
<dbReference type="InterPro" id="IPR036236">
    <property type="entry name" value="Znf_C2H2_sf"/>
</dbReference>
<dbReference type="SUPFAM" id="SSF57667">
    <property type="entry name" value="beta-beta-alpha zinc fingers"/>
    <property type="match status" value="4"/>
</dbReference>
<evidence type="ECO:0000256" key="6">
    <source>
        <dbReference type="ARBA" id="ARBA00023015"/>
    </source>
</evidence>
<dbReference type="InterPro" id="IPR013087">
    <property type="entry name" value="Znf_C2H2_type"/>
</dbReference>
<dbReference type="PANTHER" id="PTHR47772:SF13">
    <property type="entry name" value="GASTRULA ZINC FINGER PROTEIN XLCGF49.1-LIKE-RELATED"/>
    <property type="match status" value="1"/>
</dbReference>
<evidence type="ECO:0000256" key="3">
    <source>
        <dbReference type="ARBA" id="ARBA00022737"/>
    </source>
</evidence>
<dbReference type="InterPro" id="IPR050636">
    <property type="entry name" value="C2H2-ZF_domain-containing"/>
</dbReference>
<dbReference type="AlphaFoldDB" id="A0A7R8YX39"/>
<keyword evidence="4 9" id="KW-0863">Zinc-finger</keyword>
<dbReference type="SMART" id="SM00868">
    <property type="entry name" value="zf-AD"/>
    <property type="match status" value="1"/>
</dbReference>
<keyword evidence="3" id="KW-0677">Repeat</keyword>
<dbReference type="Pfam" id="PF00096">
    <property type="entry name" value="zf-C2H2"/>
    <property type="match status" value="2"/>
</dbReference>
<dbReference type="OMA" id="RICMEGS"/>
<feature type="region of interest" description="Disordered" evidence="10">
    <location>
        <begin position="205"/>
        <end position="228"/>
    </location>
</feature>
<evidence type="ECO:0000256" key="10">
    <source>
        <dbReference type="SAM" id="MobiDB-lite"/>
    </source>
</evidence>
<evidence type="ECO:0000256" key="1">
    <source>
        <dbReference type="ARBA" id="ARBA00004123"/>
    </source>
</evidence>
<keyword evidence="2" id="KW-0479">Metal-binding</keyword>
<keyword evidence="7" id="KW-0804">Transcription</keyword>
<protein>
    <recommendedName>
        <fullName evidence="11">C2H2-type domain-containing protein</fullName>
    </recommendedName>
</protein>
<dbReference type="OrthoDB" id="427030at2759"/>
<feature type="domain" description="C2H2-type" evidence="11">
    <location>
        <begin position="377"/>
        <end position="404"/>
    </location>
</feature>
<dbReference type="GO" id="GO:0003677">
    <property type="term" value="F:DNA binding"/>
    <property type="evidence" value="ECO:0007669"/>
    <property type="project" value="UniProtKB-ARBA"/>
</dbReference>
<dbReference type="Pfam" id="PF07776">
    <property type="entry name" value="zf-AD"/>
    <property type="match status" value="1"/>
</dbReference>
<dbReference type="FunFam" id="3.30.160.60:FF:000110">
    <property type="entry name" value="Zinc finger protein-like"/>
    <property type="match status" value="1"/>
</dbReference>
<dbReference type="GO" id="GO:0008270">
    <property type="term" value="F:zinc ion binding"/>
    <property type="evidence" value="ECO:0007669"/>
    <property type="project" value="UniProtKB-KW"/>
</dbReference>
<sequence>MNNTCRICMEGSKELLSMAVSKRDNEIEILKPGMMFEECLGIEVADIPDCLQICLGCKIHLTYYYDFKQQALRSHDKLMKIRKESEAQLESEAEEILALRFDSSKQPNKLIPETNDHCAIVLDGIDEEEAGDIEFESNFNVDIEYLEEGVNPLCVPDMKDETYEAVEENIQNDEIKPVLDTDNYEEVTLKNGEAEILIGKDRLEFNGVQDEEEPDESTDGEKNDKPTSQKNTVWKYHCGICGKKFRNIDIYTGHLNVHQGLPAYCCEICSKEFKYKVNYDYHMKNHNNNRSFKCSFCTKTCLSKWDLKVHMRSHTDGRPYSCEICGRGFRVHSHMTDHMETHNSQRTNECPICCQKYKTRASLKMHLSTVHFRVNEYTCTTCGKVFYRNHHLKVHQKVHQRNSKND</sequence>
<accession>A0A7R8YX39</accession>
<keyword evidence="13" id="KW-1185">Reference proteome</keyword>
<evidence type="ECO:0000259" key="11">
    <source>
        <dbReference type="PROSITE" id="PS50157"/>
    </source>
</evidence>
<evidence type="ECO:0000256" key="9">
    <source>
        <dbReference type="PROSITE-ProRule" id="PRU00042"/>
    </source>
</evidence>
<feature type="domain" description="C2H2-type" evidence="11">
    <location>
        <begin position="292"/>
        <end position="319"/>
    </location>
</feature>